<proteinExistence type="predicted"/>
<dbReference type="PANTHER" id="PTHR24269:SF16">
    <property type="entry name" value="PROTEIN SLG1"/>
    <property type="match status" value="1"/>
</dbReference>
<evidence type="ECO:0000259" key="7">
    <source>
        <dbReference type="PROSITE" id="PS51212"/>
    </source>
</evidence>
<sequence>MAFFWSGSSWSPWSQFVNSDSFDSGSDTSQSDTAVQTTSTRRSLVSVKATTATTVVQQVTVTSIRSIIPLTTLKSSATSQNLKSATAATVQKAQIPSSSLIVQHTTPNSSILISSSSSSSAPPILDSTAISISSNARSSSSSSTSSPPKQFMQSDWVYWGCVDNINGIPALNTTYATSEALTPELCILACSATQYHFAGLQNGNACFCGSFITSSSISSDSTLCTSPCSGNDTSICGGSKSMSFYHLNSFDPNNDTSVDNANPGTSSGSLNDYEGSMTMVATLPEFTGTLMEYGDPRFKSNKDGVVFGKVLKVSSALSIYDHALNGGSIFLIAFSVLRILR</sequence>
<dbReference type="EMBL" id="CP144522">
    <property type="protein sequence ID" value="WWC69195.1"/>
    <property type="molecule type" value="Genomic_DNA"/>
</dbReference>
<evidence type="ECO:0000256" key="4">
    <source>
        <dbReference type="ARBA" id="ARBA00022989"/>
    </source>
</evidence>
<reference evidence="9" key="4">
    <citation type="submission" date="2024-02" db="EMBL/GenBank/DDBJ databases">
        <title>Comparative genomics of Cryptococcus and Kwoniella reveals pathogenesis evolution and contrasting modes of karyotype evolution via chromosome fusion or intercentromeric recombination.</title>
        <authorList>
            <person name="Coelho M.A."/>
            <person name="David-Palma M."/>
            <person name="Shea T."/>
            <person name="Bowers K."/>
            <person name="McGinley-Smith S."/>
            <person name="Mohammad A.W."/>
            <person name="Gnirke A."/>
            <person name="Yurkov A.M."/>
            <person name="Nowrousian M."/>
            <person name="Sun S."/>
            <person name="Cuomo C.A."/>
            <person name="Heitman J."/>
        </authorList>
    </citation>
    <scope>NUCLEOTIDE SEQUENCE</scope>
    <source>
        <strain evidence="9">CBS 10737</strain>
    </source>
</reference>
<feature type="domain" description="WSC" evidence="7">
    <location>
        <begin position="155"/>
        <end position="248"/>
    </location>
</feature>
<dbReference type="InterPro" id="IPR051836">
    <property type="entry name" value="Kremen_rcpt"/>
</dbReference>
<dbReference type="Proteomes" id="UP000094020">
    <property type="component" value="Chromosome 4"/>
</dbReference>
<evidence type="ECO:0000256" key="5">
    <source>
        <dbReference type="ARBA" id="ARBA00023136"/>
    </source>
</evidence>
<dbReference type="STRING" id="1296096.A0A1B9IAC2"/>
<reference evidence="8" key="3">
    <citation type="submission" date="2016-07" db="EMBL/GenBank/DDBJ databases">
        <title>Evolution of pathogenesis and genome organization in the Tremellales.</title>
        <authorList>
            <person name="Cuomo C."/>
            <person name="Litvintseva A."/>
            <person name="Heitman J."/>
            <person name="Chen Y."/>
            <person name="Sun S."/>
            <person name="Springer D."/>
            <person name="Dromer F."/>
            <person name="Young S."/>
            <person name="Zeng Q."/>
            <person name="Chapman S."/>
            <person name="Gujja S."/>
            <person name="Saif S."/>
            <person name="Birren B."/>
        </authorList>
    </citation>
    <scope>NUCLEOTIDE SEQUENCE</scope>
    <source>
        <strain evidence="8">CBS 10737</strain>
    </source>
</reference>
<dbReference type="RefSeq" id="XP_019013791.1">
    <property type="nucleotide sequence ID" value="XM_019153630.1"/>
</dbReference>
<keyword evidence="5" id="KW-0472">Membrane</keyword>
<accession>A0A1B9IAC2</accession>
<reference evidence="8" key="1">
    <citation type="submission" date="2013-07" db="EMBL/GenBank/DDBJ databases">
        <title>The Genome Sequence of Cryptococcus pinus CBS10737.</title>
        <authorList>
            <consortium name="The Broad Institute Genome Sequencing Platform"/>
            <person name="Cuomo C."/>
            <person name="Litvintseva A."/>
            <person name="Chen Y."/>
            <person name="Heitman J."/>
            <person name="Sun S."/>
            <person name="Springer D."/>
            <person name="Dromer F."/>
            <person name="Young S.K."/>
            <person name="Zeng Q."/>
            <person name="Gargeya S."/>
            <person name="Fitzgerald M."/>
            <person name="Abouelleil A."/>
            <person name="Alvarado L."/>
            <person name="Berlin A.M."/>
            <person name="Chapman S.B."/>
            <person name="Dewar J."/>
            <person name="Goldberg J."/>
            <person name="Griggs A."/>
            <person name="Gujja S."/>
            <person name="Hansen M."/>
            <person name="Howarth C."/>
            <person name="Imamovic A."/>
            <person name="Larimer J."/>
            <person name="McCowan C."/>
            <person name="Murphy C."/>
            <person name="Pearson M."/>
            <person name="Priest M."/>
            <person name="Roberts A."/>
            <person name="Saif S."/>
            <person name="Shea T."/>
            <person name="Sykes S."/>
            <person name="Wortman J."/>
            <person name="Nusbaum C."/>
            <person name="Birren B."/>
        </authorList>
    </citation>
    <scope>NUCLEOTIDE SEQUENCE [LARGE SCALE GENOMIC DNA]</scope>
    <source>
        <strain evidence="8">CBS 10737</strain>
    </source>
</reference>
<protein>
    <recommendedName>
        <fullName evidence="7">WSC domain-containing protein</fullName>
    </recommendedName>
</protein>
<evidence type="ECO:0000256" key="6">
    <source>
        <dbReference type="ARBA" id="ARBA00023180"/>
    </source>
</evidence>
<keyword evidence="2" id="KW-0812">Transmembrane</keyword>
<evidence type="ECO:0000256" key="2">
    <source>
        <dbReference type="ARBA" id="ARBA00022692"/>
    </source>
</evidence>
<keyword evidence="3" id="KW-0732">Signal</keyword>
<dbReference type="OrthoDB" id="2019572at2759"/>
<evidence type="ECO:0000313" key="10">
    <source>
        <dbReference type="Proteomes" id="UP000094020"/>
    </source>
</evidence>
<evidence type="ECO:0000256" key="3">
    <source>
        <dbReference type="ARBA" id="ARBA00022729"/>
    </source>
</evidence>
<organism evidence="8">
    <name type="scientific">Kwoniella pini CBS 10737</name>
    <dbReference type="NCBI Taxonomy" id="1296096"/>
    <lineage>
        <taxon>Eukaryota</taxon>
        <taxon>Fungi</taxon>
        <taxon>Dikarya</taxon>
        <taxon>Basidiomycota</taxon>
        <taxon>Agaricomycotina</taxon>
        <taxon>Tremellomycetes</taxon>
        <taxon>Tremellales</taxon>
        <taxon>Cryptococcaceae</taxon>
        <taxon>Kwoniella</taxon>
    </lineage>
</organism>
<evidence type="ECO:0000313" key="8">
    <source>
        <dbReference type="EMBL" id="OCF52572.1"/>
    </source>
</evidence>
<keyword evidence="6" id="KW-0325">Glycoprotein</keyword>
<name>A0A1B9IAC2_9TREE</name>
<reference evidence="9" key="2">
    <citation type="submission" date="2013-07" db="EMBL/GenBank/DDBJ databases">
        <authorList>
            <consortium name="The Broad Institute Genome Sequencing Platform"/>
            <person name="Cuomo C."/>
            <person name="Litvintseva A."/>
            <person name="Chen Y."/>
            <person name="Heitman J."/>
            <person name="Sun S."/>
            <person name="Springer D."/>
            <person name="Dromer F."/>
            <person name="Young S.K."/>
            <person name="Zeng Q."/>
            <person name="Gargeya S."/>
            <person name="Fitzgerald M."/>
            <person name="Abouelleil A."/>
            <person name="Alvarado L."/>
            <person name="Berlin A.M."/>
            <person name="Chapman S.B."/>
            <person name="Dewar J."/>
            <person name="Goldberg J."/>
            <person name="Griggs A."/>
            <person name="Gujja S."/>
            <person name="Hansen M."/>
            <person name="Howarth C."/>
            <person name="Imamovic A."/>
            <person name="Larimer J."/>
            <person name="McCowan C."/>
            <person name="Murphy C."/>
            <person name="Pearson M."/>
            <person name="Priest M."/>
            <person name="Roberts A."/>
            <person name="Saif S."/>
            <person name="Shea T."/>
            <person name="Sykes S."/>
            <person name="Wortman J."/>
            <person name="Nusbaum C."/>
            <person name="Birren B."/>
        </authorList>
    </citation>
    <scope>NUCLEOTIDE SEQUENCE</scope>
    <source>
        <strain evidence="9">CBS 10737</strain>
    </source>
</reference>
<dbReference type="AlphaFoldDB" id="A0A1B9IAC2"/>
<dbReference type="PROSITE" id="PS51212">
    <property type="entry name" value="WSC"/>
    <property type="match status" value="1"/>
</dbReference>
<dbReference type="SMART" id="SM00321">
    <property type="entry name" value="WSC"/>
    <property type="match status" value="1"/>
</dbReference>
<evidence type="ECO:0000313" key="9">
    <source>
        <dbReference type="EMBL" id="WWC69195.1"/>
    </source>
</evidence>
<comment type="subcellular location">
    <subcellularLocation>
        <location evidence="1">Membrane</location>
        <topology evidence="1">Single-pass membrane protein</topology>
    </subcellularLocation>
</comment>
<evidence type="ECO:0000256" key="1">
    <source>
        <dbReference type="ARBA" id="ARBA00004167"/>
    </source>
</evidence>
<dbReference type="GeneID" id="30170234"/>
<dbReference type="KEGG" id="kpin:30170234"/>
<dbReference type="Pfam" id="PF01822">
    <property type="entry name" value="WSC"/>
    <property type="match status" value="1"/>
</dbReference>
<dbReference type="PANTHER" id="PTHR24269">
    <property type="entry name" value="KREMEN PROTEIN"/>
    <property type="match status" value="1"/>
</dbReference>
<keyword evidence="10" id="KW-1185">Reference proteome</keyword>
<keyword evidence="4" id="KW-1133">Transmembrane helix</keyword>
<dbReference type="InterPro" id="IPR002889">
    <property type="entry name" value="WSC_carb-bd"/>
</dbReference>
<dbReference type="GO" id="GO:0005886">
    <property type="term" value="C:plasma membrane"/>
    <property type="evidence" value="ECO:0007669"/>
    <property type="project" value="TreeGrafter"/>
</dbReference>
<dbReference type="EMBL" id="KI894008">
    <property type="protein sequence ID" value="OCF52572.1"/>
    <property type="molecule type" value="Genomic_DNA"/>
</dbReference>
<gene>
    <name evidence="8" type="ORF">I206_01865</name>
    <name evidence="9" type="ORF">I206_103131</name>
</gene>